<dbReference type="STRING" id="1280947.HY30_04485"/>
<evidence type="ECO:0000313" key="2">
    <source>
        <dbReference type="Proteomes" id="UP000027190"/>
    </source>
</evidence>
<gene>
    <name evidence="1" type="ORF">HY30_04485</name>
</gene>
<proteinExistence type="predicted"/>
<sequence>MAGELKIWLSRQECVQSLPPLLSRRRAQPDLPIDLYDSLSKFFCACRHDVSSPLGFGGCRPIQLVLSLLGNAYDMKFPFAKRFIDQNYLKKFAK</sequence>
<comment type="caution">
    <text evidence="1">The sequence shown here is derived from an EMBL/GenBank/DDBJ whole genome shotgun (WGS) entry which is preliminary data.</text>
</comment>
<dbReference type="Proteomes" id="UP000027190">
    <property type="component" value="Unassembled WGS sequence"/>
</dbReference>
<reference evidence="1 2" key="1">
    <citation type="journal article" date="2014" name="Antonie Van Leeuwenhoek">
        <title>Hyphomonas beringensis sp. nov. and Hyphomonas chukchiensis sp. nov., isolated from surface seawater of the Bering Sea and Chukchi Sea.</title>
        <authorList>
            <person name="Li C."/>
            <person name="Lai Q."/>
            <person name="Li G."/>
            <person name="Dong C."/>
            <person name="Wang J."/>
            <person name="Liao Y."/>
            <person name="Shao Z."/>
        </authorList>
    </citation>
    <scope>NUCLEOTIDE SEQUENCE [LARGE SCALE GENOMIC DNA]</scope>
    <source>
        <strain evidence="1 2">BH-BN04-4</strain>
    </source>
</reference>
<dbReference type="AlphaFoldDB" id="A0A062UAM1"/>
<accession>A0A062UAM1</accession>
<name>A0A062UAM1_9PROT</name>
<dbReference type="EMBL" id="AWFG01000030">
    <property type="protein sequence ID" value="KCZ57431.1"/>
    <property type="molecule type" value="Genomic_DNA"/>
</dbReference>
<organism evidence="1 2">
    <name type="scientific">Hyphomonas chukchiensis</name>
    <dbReference type="NCBI Taxonomy" id="1280947"/>
    <lineage>
        <taxon>Bacteria</taxon>
        <taxon>Pseudomonadati</taxon>
        <taxon>Pseudomonadota</taxon>
        <taxon>Alphaproteobacteria</taxon>
        <taxon>Hyphomonadales</taxon>
        <taxon>Hyphomonadaceae</taxon>
        <taxon>Hyphomonas</taxon>
    </lineage>
</organism>
<keyword evidence="2" id="KW-1185">Reference proteome</keyword>
<protein>
    <submittedName>
        <fullName evidence="1">Uncharacterized protein</fullName>
    </submittedName>
</protein>
<evidence type="ECO:0000313" key="1">
    <source>
        <dbReference type="EMBL" id="KCZ57431.1"/>
    </source>
</evidence>